<reference evidence="2 3" key="1">
    <citation type="journal article" date="2011" name="PLoS Genet.">
        <title>Finished genome of the fungal wheat pathogen Mycosphaerella graminicola reveals dispensome structure, chromosome plasticity, and stealth pathogenesis.</title>
        <authorList>
            <person name="Goodwin S.B."/>
            <person name="Ben M'barek S."/>
            <person name="Dhillon B."/>
            <person name="Wittenberg A.H.J."/>
            <person name="Crane C.F."/>
            <person name="Hane J.K."/>
            <person name="Foster A.J."/>
            <person name="Van der Lee T.A.J."/>
            <person name="Grimwood J."/>
            <person name="Aerts A."/>
            <person name="Antoniw J."/>
            <person name="Bailey A."/>
            <person name="Bluhm B."/>
            <person name="Bowler J."/>
            <person name="Bristow J."/>
            <person name="van der Burgt A."/>
            <person name="Canto-Canche B."/>
            <person name="Churchill A.C.L."/>
            <person name="Conde-Ferraez L."/>
            <person name="Cools H.J."/>
            <person name="Coutinho P.M."/>
            <person name="Csukai M."/>
            <person name="Dehal P."/>
            <person name="De Wit P."/>
            <person name="Donzelli B."/>
            <person name="van de Geest H.C."/>
            <person name="van Ham R.C.H.J."/>
            <person name="Hammond-Kosack K.E."/>
            <person name="Henrissat B."/>
            <person name="Kilian A."/>
            <person name="Kobayashi A.K."/>
            <person name="Koopmann E."/>
            <person name="Kourmpetis Y."/>
            <person name="Kuzniar A."/>
            <person name="Lindquist E."/>
            <person name="Lombard V."/>
            <person name="Maliepaard C."/>
            <person name="Martins N."/>
            <person name="Mehrabi R."/>
            <person name="Nap J.P.H."/>
            <person name="Ponomarenko A."/>
            <person name="Rudd J.J."/>
            <person name="Salamov A."/>
            <person name="Schmutz J."/>
            <person name="Schouten H.J."/>
            <person name="Shapiro H."/>
            <person name="Stergiopoulos I."/>
            <person name="Torriani S.F.F."/>
            <person name="Tu H."/>
            <person name="de Vries R.P."/>
            <person name="Waalwijk C."/>
            <person name="Ware S.B."/>
            <person name="Wiebenga A."/>
            <person name="Zwiers L.-H."/>
            <person name="Oliver R.P."/>
            <person name="Grigoriev I.V."/>
            <person name="Kema G.H.J."/>
        </authorList>
    </citation>
    <scope>NUCLEOTIDE SEQUENCE [LARGE SCALE GENOMIC DNA]</scope>
    <source>
        <strain evidence="3">CBS 115943 / IPO323</strain>
    </source>
</reference>
<gene>
    <name evidence="2" type="ORF">MYCGRDRAFT_95833</name>
</gene>
<organism evidence="2 3">
    <name type="scientific">Zymoseptoria tritici (strain CBS 115943 / IPO323)</name>
    <name type="common">Speckled leaf blotch fungus</name>
    <name type="synonym">Septoria tritici</name>
    <dbReference type="NCBI Taxonomy" id="336722"/>
    <lineage>
        <taxon>Eukaryota</taxon>
        <taxon>Fungi</taxon>
        <taxon>Dikarya</taxon>
        <taxon>Ascomycota</taxon>
        <taxon>Pezizomycotina</taxon>
        <taxon>Dothideomycetes</taxon>
        <taxon>Dothideomycetidae</taxon>
        <taxon>Mycosphaerellales</taxon>
        <taxon>Mycosphaerellaceae</taxon>
        <taxon>Zymoseptoria</taxon>
    </lineage>
</organism>
<sequence length="124" mass="12944">MKNIIFLASTLLFALGTIAAPAAEAEALGRIPVPPYCYEECTSGWLTAIPLSAVRGTAGFGDPVFGFESREGTGMVDRWRVRLDGGPSGGFGERAGGGAGRGWVEGAVNEGSLIDFLFWASSEV</sequence>
<dbReference type="VEuPathDB" id="FungiDB:ZTRI_9.428"/>
<dbReference type="AlphaFoldDB" id="F9XJD3"/>
<feature type="chain" id="PRO_5003390684" evidence="1">
    <location>
        <begin position="20"/>
        <end position="124"/>
    </location>
</feature>
<keyword evidence="1" id="KW-0732">Signal</keyword>
<dbReference type="InParanoid" id="F9XJD3"/>
<evidence type="ECO:0000313" key="2">
    <source>
        <dbReference type="EMBL" id="EGP84435.1"/>
    </source>
</evidence>
<dbReference type="GeneID" id="13402254"/>
<dbReference type="EMBL" id="CM001204">
    <property type="protein sequence ID" value="EGP84435.1"/>
    <property type="molecule type" value="Genomic_DNA"/>
</dbReference>
<accession>F9XJD3</accession>
<dbReference type="Proteomes" id="UP000008062">
    <property type="component" value="Chromosome 9"/>
</dbReference>
<protein>
    <submittedName>
        <fullName evidence="2">Uncharacterized protein</fullName>
    </submittedName>
</protein>
<dbReference type="KEGG" id="ztr:MYCGRDRAFT_95833"/>
<name>F9XJD3_ZYMTI</name>
<feature type="signal peptide" evidence="1">
    <location>
        <begin position="1"/>
        <end position="19"/>
    </location>
</feature>
<keyword evidence="3" id="KW-1185">Reference proteome</keyword>
<dbReference type="RefSeq" id="XP_003849459.1">
    <property type="nucleotide sequence ID" value="XM_003849411.1"/>
</dbReference>
<proteinExistence type="predicted"/>
<evidence type="ECO:0000313" key="3">
    <source>
        <dbReference type="Proteomes" id="UP000008062"/>
    </source>
</evidence>
<evidence type="ECO:0000256" key="1">
    <source>
        <dbReference type="SAM" id="SignalP"/>
    </source>
</evidence>
<dbReference type="HOGENOM" id="CLU_2005728_0_0_1"/>